<keyword evidence="2" id="KW-1185">Reference proteome</keyword>
<organism evidence="1 2">
    <name type="scientific">Microseira wollei NIES-4236</name>
    <dbReference type="NCBI Taxonomy" id="2530354"/>
    <lineage>
        <taxon>Bacteria</taxon>
        <taxon>Bacillati</taxon>
        <taxon>Cyanobacteriota</taxon>
        <taxon>Cyanophyceae</taxon>
        <taxon>Oscillatoriophycideae</taxon>
        <taxon>Aerosakkonematales</taxon>
        <taxon>Aerosakkonemataceae</taxon>
        <taxon>Microseira</taxon>
    </lineage>
</organism>
<dbReference type="AlphaFoldDB" id="A0AAV3XIA6"/>
<protein>
    <submittedName>
        <fullName evidence="1">Uncharacterized protein</fullName>
    </submittedName>
</protein>
<proteinExistence type="predicted"/>
<sequence>MAFPGDRLGHEANGEIGKNPLLAISNAKVYN</sequence>
<accession>A0AAV3XIA6</accession>
<name>A0AAV3XIA6_9CYAN</name>
<dbReference type="EMBL" id="BLAY01000097">
    <property type="protein sequence ID" value="GET40695.1"/>
    <property type="molecule type" value="Genomic_DNA"/>
</dbReference>
<gene>
    <name evidence="1" type="ORF">MiSe_55060</name>
</gene>
<evidence type="ECO:0000313" key="1">
    <source>
        <dbReference type="EMBL" id="GET40695.1"/>
    </source>
</evidence>
<dbReference type="Proteomes" id="UP001050975">
    <property type="component" value="Unassembled WGS sequence"/>
</dbReference>
<comment type="caution">
    <text evidence="1">The sequence shown here is derived from an EMBL/GenBank/DDBJ whole genome shotgun (WGS) entry which is preliminary data.</text>
</comment>
<reference evidence="1" key="1">
    <citation type="submission" date="2019-10" db="EMBL/GenBank/DDBJ databases">
        <title>Draft genome sequece of Microseira wollei NIES-4236.</title>
        <authorList>
            <person name="Yamaguchi H."/>
            <person name="Suzuki S."/>
            <person name="Kawachi M."/>
        </authorList>
    </citation>
    <scope>NUCLEOTIDE SEQUENCE</scope>
    <source>
        <strain evidence="1">NIES-4236</strain>
    </source>
</reference>
<evidence type="ECO:0000313" key="2">
    <source>
        <dbReference type="Proteomes" id="UP001050975"/>
    </source>
</evidence>